<keyword evidence="1" id="KW-1133">Transmembrane helix</keyword>
<organism evidence="2 3">
    <name type="scientific">Rhizophagus irregularis (strain DAOM 181602 / DAOM 197198 / MUCL 43194)</name>
    <name type="common">Arbuscular mycorrhizal fungus</name>
    <name type="synonym">Glomus intraradices</name>
    <dbReference type="NCBI Taxonomy" id="747089"/>
    <lineage>
        <taxon>Eukaryota</taxon>
        <taxon>Fungi</taxon>
        <taxon>Fungi incertae sedis</taxon>
        <taxon>Mucoromycota</taxon>
        <taxon>Glomeromycotina</taxon>
        <taxon>Glomeromycetes</taxon>
        <taxon>Glomerales</taxon>
        <taxon>Glomeraceae</taxon>
        <taxon>Rhizophagus</taxon>
    </lineage>
</organism>
<reference evidence="2 3" key="1">
    <citation type="journal article" date="2013" name="Proc. Natl. Acad. Sci. U.S.A.">
        <title>Genome of an arbuscular mycorrhizal fungus provides insight into the oldest plant symbiosis.</title>
        <authorList>
            <person name="Tisserant E."/>
            <person name="Malbreil M."/>
            <person name="Kuo A."/>
            <person name="Kohler A."/>
            <person name="Symeonidi A."/>
            <person name="Balestrini R."/>
            <person name="Charron P."/>
            <person name="Duensing N."/>
            <person name="Frei Dit Frey N."/>
            <person name="Gianinazzi-Pearson V."/>
            <person name="Gilbert L.B."/>
            <person name="Handa Y."/>
            <person name="Herr J.R."/>
            <person name="Hijri M."/>
            <person name="Koul R."/>
            <person name="Kawaguchi M."/>
            <person name="Krajinski F."/>
            <person name="Lammers P.J."/>
            <person name="Masclaux F.G."/>
            <person name="Murat C."/>
            <person name="Morin E."/>
            <person name="Ndikumana S."/>
            <person name="Pagni M."/>
            <person name="Petitpierre D."/>
            <person name="Requena N."/>
            <person name="Rosikiewicz P."/>
            <person name="Riley R."/>
            <person name="Saito K."/>
            <person name="San Clemente H."/>
            <person name="Shapiro H."/>
            <person name="van Tuinen D."/>
            <person name="Becard G."/>
            <person name="Bonfante P."/>
            <person name="Paszkowski U."/>
            <person name="Shachar-Hill Y.Y."/>
            <person name="Tuskan G.A."/>
            <person name="Young P.W."/>
            <person name="Sanders I.R."/>
            <person name="Henrissat B."/>
            <person name="Rensing S.A."/>
            <person name="Grigoriev I.V."/>
            <person name="Corradi N."/>
            <person name="Roux C."/>
            <person name="Martin F."/>
        </authorList>
    </citation>
    <scope>NUCLEOTIDE SEQUENCE [LARGE SCALE GENOMIC DNA]</scope>
    <source>
        <strain evidence="2 3">DAOM 197198</strain>
    </source>
</reference>
<feature type="transmembrane region" description="Helical" evidence="1">
    <location>
        <begin position="21"/>
        <end position="46"/>
    </location>
</feature>
<keyword evidence="1" id="KW-0812">Transmembrane</keyword>
<keyword evidence="3" id="KW-1185">Reference proteome</keyword>
<proteinExistence type="predicted"/>
<evidence type="ECO:0000313" key="2">
    <source>
        <dbReference type="EMBL" id="POG59564.1"/>
    </source>
</evidence>
<sequence>MKDSQSEYTVYQEAILYKIDYFLIFGAYLHCYPCILLLFHGLYYYINLISQDWRYFMQIIRHHLCPIMETQ</sequence>
<dbReference type="EMBL" id="AUPC02000442">
    <property type="protein sequence ID" value="POG59564.1"/>
    <property type="molecule type" value="Genomic_DNA"/>
</dbReference>
<comment type="caution">
    <text evidence="2">The sequence shown here is derived from an EMBL/GenBank/DDBJ whole genome shotgun (WGS) entry which is preliminary data.</text>
</comment>
<dbReference type="AlphaFoldDB" id="A0A2P4P2H7"/>
<keyword evidence="1" id="KW-0472">Membrane</keyword>
<accession>A0A2P4P2H7</accession>
<dbReference type="Proteomes" id="UP000018888">
    <property type="component" value="Unassembled WGS sequence"/>
</dbReference>
<evidence type="ECO:0000256" key="1">
    <source>
        <dbReference type="SAM" id="Phobius"/>
    </source>
</evidence>
<name>A0A2P4P2H7_RHIID</name>
<protein>
    <submittedName>
        <fullName evidence="2">Uncharacterized protein</fullName>
    </submittedName>
</protein>
<gene>
    <name evidence="2" type="ORF">GLOIN_2v1721172</name>
</gene>
<evidence type="ECO:0000313" key="3">
    <source>
        <dbReference type="Proteomes" id="UP000018888"/>
    </source>
</evidence>
<reference evidence="2 3" key="2">
    <citation type="journal article" date="2018" name="New Phytol.">
        <title>High intraspecific genome diversity in the model arbuscular mycorrhizal symbiont Rhizophagus irregularis.</title>
        <authorList>
            <person name="Chen E.C.H."/>
            <person name="Morin E."/>
            <person name="Beaudet D."/>
            <person name="Noel J."/>
            <person name="Yildirir G."/>
            <person name="Ndikumana S."/>
            <person name="Charron P."/>
            <person name="St-Onge C."/>
            <person name="Giorgi J."/>
            <person name="Kruger M."/>
            <person name="Marton T."/>
            <person name="Ropars J."/>
            <person name="Grigoriev I.V."/>
            <person name="Hainaut M."/>
            <person name="Henrissat B."/>
            <person name="Roux C."/>
            <person name="Martin F."/>
            <person name="Corradi N."/>
        </authorList>
    </citation>
    <scope>NUCLEOTIDE SEQUENCE [LARGE SCALE GENOMIC DNA]</scope>
    <source>
        <strain evidence="2 3">DAOM 197198</strain>
    </source>
</reference>